<organism evidence="12 13">
    <name type="scientific">Candidatus Nitrosotenuis uzonensis</name>
    <dbReference type="NCBI Taxonomy" id="1407055"/>
    <lineage>
        <taxon>Archaea</taxon>
        <taxon>Nitrososphaerota</taxon>
        <taxon>Candidatus Nitrosotenuis</taxon>
    </lineage>
</organism>
<dbReference type="InterPro" id="IPR000719">
    <property type="entry name" value="Prot_kinase_dom"/>
</dbReference>
<comment type="caution">
    <text evidence="12">The sequence shown here is derived from an EMBL/GenBank/DDBJ whole genome shotgun (WGS) entry which is preliminary data.</text>
</comment>
<dbReference type="InterPro" id="IPR018934">
    <property type="entry name" value="RIO_dom"/>
</dbReference>
<dbReference type="InterPro" id="IPR011009">
    <property type="entry name" value="Kinase-like_dom_sf"/>
</dbReference>
<dbReference type="GO" id="GO:0005524">
    <property type="term" value="F:ATP binding"/>
    <property type="evidence" value="ECO:0007669"/>
    <property type="project" value="UniProtKB-KW"/>
</dbReference>
<comment type="catalytic activity">
    <reaction evidence="10">
        <text>L-seryl-[protein] + ATP = O-phospho-L-seryl-[protein] + ADP + H(+)</text>
        <dbReference type="Rhea" id="RHEA:17989"/>
        <dbReference type="Rhea" id="RHEA-COMP:9863"/>
        <dbReference type="Rhea" id="RHEA-COMP:11604"/>
        <dbReference type="ChEBI" id="CHEBI:15378"/>
        <dbReference type="ChEBI" id="CHEBI:29999"/>
        <dbReference type="ChEBI" id="CHEBI:30616"/>
        <dbReference type="ChEBI" id="CHEBI:83421"/>
        <dbReference type="ChEBI" id="CHEBI:456216"/>
        <dbReference type="EC" id="2.7.11.1"/>
    </reaction>
</comment>
<evidence type="ECO:0000259" key="11">
    <source>
        <dbReference type="PROSITE" id="PS50011"/>
    </source>
</evidence>
<proteinExistence type="inferred from homology"/>
<keyword evidence="4" id="KW-0808">Transferase</keyword>
<accession>A0A812F494</accession>
<evidence type="ECO:0000256" key="2">
    <source>
        <dbReference type="ARBA" id="ARBA00012513"/>
    </source>
</evidence>
<dbReference type="Gene3D" id="1.10.510.10">
    <property type="entry name" value="Transferase(Phosphotransferase) domain 1"/>
    <property type="match status" value="1"/>
</dbReference>
<keyword evidence="6" id="KW-0547">Nucleotide-binding</keyword>
<dbReference type="PANTHER" id="PTHR12209:SF0">
    <property type="entry name" value="EKC_KEOPS COMPLEX SUBUNIT TP53RK"/>
    <property type="match status" value="1"/>
</dbReference>
<evidence type="ECO:0000256" key="3">
    <source>
        <dbReference type="ARBA" id="ARBA00022527"/>
    </source>
</evidence>
<protein>
    <recommendedName>
        <fullName evidence="2">non-specific serine/threonine protein kinase</fullName>
        <ecNumber evidence="2">2.7.11.1</ecNumber>
    </recommendedName>
</protein>
<dbReference type="EMBL" id="CAJNAQ010000005">
    <property type="protein sequence ID" value="CAE6493707.1"/>
    <property type="molecule type" value="Genomic_DNA"/>
</dbReference>
<dbReference type="NCBIfam" id="TIGR03724">
    <property type="entry name" value="arch_bud32"/>
    <property type="match status" value="1"/>
</dbReference>
<evidence type="ECO:0000256" key="4">
    <source>
        <dbReference type="ARBA" id="ARBA00022679"/>
    </source>
</evidence>
<dbReference type="GO" id="GO:0005829">
    <property type="term" value="C:cytosol"/>
    <property type="evidence" value="ECO:0007669"/>
    <property type="project" value="TreeGrafter"/>
</dbReference>
<evidence type="ECO:0000313" key="13">
    <source>
        <dbReference type="Proteomes" id="UP000655759"/>
    </source>
</evidence>
<evidence type="ECO:0000256" key="6">
    <source>
        <dbReference type="ARBA" id="ARBA00022741"/>
    </source>
</evidence>
<dbReference type="Pfam" id="PF01163">
    <property type="entry name" value="RIO1"/>
    <property type="match status" value="1"/>
</dbReference>
<reference evidence="12" key="1">
    <citation type="submission" date="2021-02" db="EMBL/GenBank/DDBJ databases">
        <authorList>
            <person name="Han P."/>
        </authorList>
    </citation>
    <scope>NUCLEOTIDE SEQUENCE</scope>
    <source>
        <strain evidence="12">Candidatus Nitrosotenuis uzonensis 5A</strain>
    </source>
</reference>
<dbReference type="InterPro" id="IPR022495">
    <property type="entry name" value="Bud32"/>
</dbReference>
<dbReference type="PANTHER" id="PTHR12209">
    <property type="entry name" value="NON-SPECIFIC SERINE/THREONINE PROTEIN KINASE"/>
    <property type="match status" value="1"/>
</dbReference>
<dbReference type="AlphaFoldDB" id="A0A812F494"/>
<gene>
    <name evidence="12" type="ORF">NUZ5A_50201</name>
</gene>
<comment type="similarity">
    <text evidence="1">Belongs to the protein kinase superfamily. BUD32 family.</text>
</comment>
<dbReference type="GO" id="GO:0008033">
    <property type="term" value="P:tRNA processing"/>
    <property type="evidence" value="ECO:0007669"/>
    <property type="project" value="UniProtKB-KW"/>
</dbReference>
<sequence length="224" mass="25562">MVFFLAKRANIHKLHNVGMKLLKKGAEGDIYLTKYDRMPAVLKTRKRKPYRNQTLDDKIRRYRTIHEAMILAEAKSFGVPTPLVYRVDTNECTILMQHIPGIAVRNLKQKELTAACSQIGRITGILHRNGVMHGDLTTSNFISYKKRIFAIDFGLAQKTPRLEDHAVDIRLFKEILGSEHVECMGKLLSAFLKGYRSSVGTQRFSEVIHHVSVIEGRGRYAQVI</sequence>
<dbReference type="SUPFAM" id="SSF56112">
    <property type="entry name" value="Protein kinase-like (PK-like)"/>
    <property type="match status" value="1"/>
</dbReference>
<keyword evidence="7 12" id="KW-0418">Kinase</keyword>
<comment type="catalytic activity">
    <reaction evidence="9">
        <text>L-threonyl-[protein] + ATP = O-phospho-L-threonyl-[protein] + ADP + H(+)</text>
        <dbReference type="Rhea" id="RHEA:46608"/>
        <dbReference type="Rhea" id="RHEA-COMP:11060"/>
        <dbReference type="Rhea" id="RHEA-COMP:11605"/>
        <dbReference type="ChEBI" id="CHEBI:15378"/>
        <dbReference type="ChEBI" id="CHEBI:30013"/>
        <dbReference type="ChEBI" id="CHEBI:30616"/>
        <dbReference type="ChEBI" id="CHEBI:61977"/>
        <dbReference type="ChEBI" id="CHEBI:456216"/>
        <dbReference type="EC" id="2.7.11.1"/>
    </reaction>
</comment>
<keyword evidence="8" id="KW-0067">ATP-binding</keyword>
<dbReference type="Proteomes" id="UP000655759">
    <property type="component" value="Unassembled WGS sequence"/>
</dbReference>
<keyword evidence="5" id="KW-0819">tRNA processing</keyword>
<evidence type="ECO:0000256" key="9">
    <source>
        <dbReference type="ARBA" id="ARBA00047899"/>
    </source>
</evidence>
<dbReference type="PROSITE" id="PS50011">
    <property type="entry name" value="PROTEIN_KINASE_DOM"/>
    <property type="match status" value="1"/>
</dbReference>
<evidence type="ECO:0000256" key="10">
    <source>
        <dbReference type="ARBA" id="ARBA00048679"/>
    </source>
</evidence>
<dbReference type="EC" id="2.7.11.1" evidence="2"/>
<dbReference type="GO" id="GO:0004674">
    <property type="term" value="F:protein serine/threonine kinase activity"/>
    <property type="evidence" value="ECO:0007669"/>
    <property type="project" value="UniProtKB-KW"/>
</dbReference>
<evidence type="ECO:0000256" key="8">
    <source>
        <dbReference type="ARBA" id="ARBA00022840"/>
    </source>
</evidence>
<keyword evidence="3" id="KW-0723">Serine/threonine-protein kinase</keyword>
<evidence type="ECO:0000313" key="12">
    <source>
        <dbReference type="EMBL" id="CAE6493707.1"/>
    </source>
</evidence>
<evidence type="ECO:0000256" key="1">
    <source>
        <dbReference type="ARBA" id="ARBA00010630"/>
    </source>
</evidence>
<evidence type="ECO:0000256" key="5">
    <source>
        <dbReference type="ARBA" id="ARBA00022694"/>
    </source>
</evidence>
<name>A0A812F494_9ARCH</name>
<dbReference type="Gene3D" id="3.30.200.20">
    <property type="entry name" value="Phosphorylase Kinase, domain 1"/>
    <property type="match status" value="1"/>
</dbReference>
<evidence type="ECO:0000256" key="7">
    <source>
        <dbReference type="ARBA" id="ARBA00022777"/>
    </source>
</evidence>
<feature type="domain" description="Protein kinase" evidence="11">
    <location>
        <begin position="16"/>
        <end position="224"/>
    </location>
</feature>